<evidence type="ECO:0000313" key="1">
    <source>
        <dbReference type="EMBL" id="UNY47123.1"/>
    </source>
</evidence>
<dbReference type="Proteomes" id="UP000832072">
    <property type="component" value="Segment"/>
</dbReference>
<reference evidence="1 2" key="1">
    <citation type="submission" date="2022-02" db="EMBL/GenBank/DDBJ databases">
        <authorList>
            <person name="Tian F."/>
            <person name="Li J."/>
            <person name="Li F."/>
            <person name="Tong Y."/>
        </authorList>
    </citation>
    <scope>NUCLEOTIDE SEQUENCE [LARGE SCALE GENOMIC DNA]</scope>
</reference>
<dbReference type="EMBL" id="OM638103">
    <property type="protein sequence ID" value="UNY47123.1"/>
    <property type="molecule type" value="Genomic_DNA"/>
</dbReference>
<keyword evidence="2" id="KW-1185">Reference proteome</keyword>
<protein>
    <recommendedName>
        <fullName evidence="3">Prohead core protein</fullName>
    </recommendedName>
</protein>
<evidence type="ECO:0008006" key="3">
    <source>
        <dbReference type="Google" id="ProtNLM"/>
    </source>
</evidence>
<organism evidence="1 2">
    <name type="scientific">Cronobacter phage LPCS28</name>
    <dbReference type="NCBI Taxonomy" id="2924885"/>
    <lineage>
        <taxon>Viruses</taxon>
        <taxon>Duplodnaviria</taxon>
        <taxon>Heunggongvirae</taxon>
        <taxon>Uroviricota</taxon>
        <taxon>Caudoviricetes</taxon>
        <taxon>Pantevenvirales</taxon>
        <taxon>Straboviridae</taxon>
        <taxon>Nanhuvirus</taxon>
        <taxon>Nanhuvirus LPCS28</taxon>
    </lineage>
</organism>
<name>A0AAE9K846_9CAUD</name>
<evidence type="ECO:0000313" key="2">
    <source>
        <dbReference type="Proteomes" id="UP000832072"/>
    </source>
</evidence>
<proteinExistence type="predicted"/>
<accession>A0AAE9K846</accession>
<sequence length="127" mass="14464">MTEQELELRLDEAKTKVEIFGEDSPAFIDKIIDEDATLALAMLSVQEGLSLQEVIVKHVDAKGNITRTKDRETRKRLAYQTTGLSTAKRRLIARKAAKTRKANPTIVVRAMRKKKRAERRRKSMGLD</sequence>
<gene>
    <name evidence="1" type="ORF">EHEKIMEA_00241</name>
</gene>